<protein>
    <submittedName>
        <fullName evidence="3">(raccoon dog) hypothetical protein</fullName>
    </submittedName>
</protein>
<feature type="compositionally biased region" description="Polar residues" evidence="1">
    <location>
        <begin position="10"/>
        <end position="22"/>
    </location>
</feature>
<feature type="region of interest" description="Disordered" evidence="1">
    <location>
        <begin position="175"/>
        <end position="212"/>
    </location>
</feature>
<dbReference type="EMBL" id="CAJHUB010000654">
    <property type="protein sequence ID" value="CAD7669909.1"/>
    <property type="molecule type" value="Genomic_DNA"/>
</dbReference>
<name>A0A811XX12_NYCPR</name>
<keyword evidence="2" id="KW-1133">Transmembrane helix</keyword>
<organism evidence="3 4">
    <name type="scientific">Nyctereutes procyonoides</name>
    <name type="common">Raccoon dog</name>
    <name type="synonym">Canis procyonoides</name>
    <dbReference type="NCBI Taxonomy" id="34880"/>
    <lineage>
        <taxon>Eukaryota</taxon>
        <taxon>Metazoa</taxon>
        <taxon>Chordata</taxon>
        <taxon>Craniata</taxon>
        <taxon>Vertebrata</taxon>
        <taxon>Euteleostomi</taxon>
        <taxon>Mammalia</taxon>
        <taxon>Eutheria</taxon>
        <taxon>Laurasiatheria</taxon>
        <taxon>Carnivora</taxon>
        <taxon>Caniformia</taxon>
        <taxon>Canidae</taxon>
        <taxon>Nyctereutes</taxon>
    </lineage>
</organism>
<evidence type="ECO:0000256" key="2">
    <source>
        <dbReference type="SAM" id="Phobius"/>
    </source>
</evidence>
<evidence type="ECO:0000313" key="4">
    <source>
        <dbReference type="Proteomes" id="UP000645828"/>
    </source>
</evidence>
<feature type="compositionally biased region" description="Pro residues" evidence="1">
    <location>
        <begin position="193"/>
        <end position="203"/>
    </location>
</feature>
<proteinExistence type="predicted"/>
<keyword evidence="2" id="KW-0812">Transmembrane</keyword>
<keyword evidence="2" id="KW-0472">Membrane</keyword>
<dbReference type="Proteomes" id="UP000645828">
    <property type="component" value="Unassembled WGS sequence"/>
</dbReference>
<comment type="caution">
    <text evidence="3">The sequence shown here is derived from an EMBL/GenBank/DDBJ whole genome shotgun (WGS) entry which is preliminary data.</text>
</comment>
<dbReference type="AlphaFoldDB" id="A0A811XX12"/>
<feature type="region of interest" description="Disordered" evidence="1">
    <location>
        <begin position="1"/>
        <end position="108"/>
    </location>
</feature>
<accession>A0A811XX12</accession>
<gene>
    <name evidence="3" type="ORF">NYPRO_LOCUS2703</name>
</gene>
<keyword evidence="4" id="KW-1185">Reference proteome</keyword>
<reference evidence="3" key="1">
    <citation type="submission" date="2020-12" db="EMBL/GenBank/DDBJ databases">
        <authorList>
            <consortium name="Molecular Ecology Group"/>
        </authorList>
    </citation>
    <scope>NUCLEOTIDE SEQUENCE</scope>
    <source>
        <strain evidence="3">TBG_1078</strain>
    </source>
</reference>
<sequence length="409" mass="44377">MAGCRLPDSSELSEPANMSSKATHWMTPLVENSRKGSSEEASGGVRQPLSQMHSLMEPSSLVSVGDSSGREVAAPTHTWATLPRWGGRRGEEQEPGGEPGEHWPPELGAKAGLCGLRRSRDRCLWDRTGDEVQMWDTAPPGQPPPEKWCYPAHAWALEIGLLQVLLALTQEDAVTQKEREQPDHNTVGSEQPPWQPPPTPPGNVIPVATLPWPGDHQPPRPMPLALFLFFLSCVLSFPFFPFLFARETQSPHDSVSPSLLNLICTKSFALVWSLGSGLEFPSVCASKLLSAPGLLWPAAPGTHLPSISVWGCPGAAERVRPHPPLPSLEAPNTEQTLKHSIGFTRSPGLINKHSYSNLSQGLWNPSCLPGRGRGGNGPSAPHWRQGPLGRTFPSPLWPSCHVACWGFGF</sequence>
<evidence type="ECO:0000256" key="1">
    <source>
        <dbReference type="SAM" id="MobiDB-lite"/>
    </source>
</evidence>
<evidence type="ECO:0000313" key="3">
    <source>
        <dbReference type="EMBL" id="CAD7669909.1"/>
    </source>
</evidence>
<feature type="transmembrane region" description="Helical" evidence="2">
    <location>
        <begin position="224"/>
        <end position="244"/>
    </location>
</feature>